<dbReference type="EMBL" id="JAAARO010000003">
    <property type="protein sequence ID" value="KAF5750625.1"/>
    <property type="molecule type" value="Genomic_DNA"/>
</dbReference>
<dbReference type="SUPFAM" id="SSF57756">
    <property type="entry name" value="Retrovirus zinc finger-like domains"/>
    <property type="match status" value="1"/>
</dbReference>
<dbReference type="InParanoid" id="A0A7J7DW82"/>
<dbReference type="PANTHER" id="PTHR46978">
    <property type="entry name" value="ZINC KNUCKLE (CCHC-TYPE) FAMILY PROTEIN"/>
    <property type="match status" value="1"/>
</dbReference>
<dbReference type="Gene3D" id="4.10.60.10">
    <property type="entry name" value="Zinc finger, CCHC-type"/>
    <property type="match status" value="1"/>
</dbReference>
<protein>
    <recommendedName>
        <fullName evidence="2">CCHC-type domain-containing protein</fullName>
    </recommendedName>
</protein>
<sequence>MPETIILITSSEEEEYGRDDAVKYKEEEDRLFADPTDFDNDKALSEDELPRRRKKRKRRKNKIKHYIEFHVAQAQLNVDNANHKEDNRNYRGVEMARVLKTEIPKKDEPQKLEVSPAMLKEQINAANVERAEALAAGNGANSVVVIDLSSSDSQSDEGNSRYCCGVGKMAPGVAITGTKKKKRRRWRWRRKLKIIKEETTDLADRQEYLDIGNFMETKSIEIENNIVLRQLLRRPRYFDHPGSRLSLCLHCGEESHTKENCTLQKKKKPCYRCASFEHNGKRCRKLSQGYLNRKQSGSHSLEELHDQRSSPISCLRCGDSGHDMFSCGNDYSAEDLKEIQCYVCRNYGHLCCVDFPDSGVIQVSCYNCGQSGHLGSHGNYCAISVDKRNLLILWRLRFKECTKPCRATNGSKSPALWYNCGQGGHLA</sequence>
<dbReference type="Pfam" id="PF00098">
    <property type="entry name" value="zf-CCHC"/>
    <property type="match status" value="1"/>
</dbReference>
<dbReference type="GO" id="GO:0008270">
    <property type="term" value="F:zinc ion binding"/>
    <property type="evidence" value="ECO:0007669"/>
    <property type="project" value="InterPro"/>
</dbReference>
<feature type="domain" description="CCHC-type" evidence="2">
    <location>
        <begin position="247"/>
        <end position="263"/>
    </location>
</feature>
<proteinExistence type="predicted"/>
<dbReference type="AlphaFoldDB" id="A0A7J7DW82"/>
<feature type="region of interest" description="Disordered" evidence="1">
    <location>
        <begin position="27"/>
        <end position="60"/>
    </location>
</feature>
<dbReference type="Proteomes" id="UP000593562">
    <property type="component" value="Unassembled WGS sequence"/>
</dbReference>
<feature type="compositionally biased region" description="Basic residues" evidence="1">
    <location>
        <begin position="51"/>
        <end position="60"/>
    </location>
</feature>
<evidence type="ECO:0000313" key="3">
    <source>
        <dbReference type="EMBL" id="KAF5750625.1"/>
    </source>
</evidence>
<name>A0A7J7DW82_TRIWF</name>
<dbReference type="GO" id="GO:0003676">
    <property type="term" value="F:nucleic acid binding"/>
    <property type="evidence" value="ECO:0007669"/>
    <property type="project" value="InterPro"/>
</dbReference>
<dbReference type="SMART" id="SM00343">
    <property type="entry name" value="ZnF_C2HC"/>
    <property type="match status" value="4"/>
</dbReference>
<comment type="caution">
    <text evidence="3">The sequence shown here is derived from an EMBL/GenBank/DDBJ whole genome shotgun (WGS) entry which is preliminary data.</text>
</comment>
<accession>A0A7J7DW82</accession>
<evidence type="ECO:0000256" key="1">
    <source>
        <dbReference type="SAM" id="MobiDB-lite"/>
    </source>
</evidence>
<evidence type="ECO:0000259" key="2">
    <source>
        <dbReference type="SMART" id="SM00343"/>
    </source>
</evidence>
<feature type="compositionally biased region" description="Basic and acidic residues" evidence="1">
    <location>
        <begin position="39"/>
        <end position="50"/>
    </location>
</feature>
<evidence type="ECO:0000313" key="4">
    <source>
        <dbReference type="Proteomes" id="UP000593562"/>
    </source>
</evidence>
<organism evidence="3 4">
    <name type="scientific">Tripterygium wilfordii</name>
    <name type="common">Thunder God vine</name>
    <dbReference type="NCBI Taxonomy" id="458696"/>
    <lineage>
        <taxon>Eukaryota</taxon>
        <taxon>Viridiplantae</taxon>
        <taxon>Streptophyta</taxon>
        <taxon>Embryophyta</taxon>
        <taxon>Tracheophyta</taxon>
        <taxon>Spermatophyta</taxon>
        <taxon>Magnoliopsida</taxon>
        <taxon>eudicotyledons</taxon>
        <taxon>Gunneridae</taxon>
        <taxon>Pentapetalae</taxon>
        <taxon>rosids</taxon>
        <taxon>fabids</taxon>
        <taxon>Celastrales</taxon>
        <taxon>Celastraceae</taxon>
        <taxon>Tripterygium</taxon>
    </lineage>
</organism>
<keyword evidence="4" id="KW-1185">Reference proteome</keyword>
<feature type="domain" description="CCHC-type" evidence="2">
    <location>
        <begin position="364"/>
        <end position="383"/>
    </location>
</feature>
<dbReference type="PANTHER" id="PTHR46978:SF1">
    <property type="entry name" value="ZINC KNUCKLE (CCHC-TYPE) FAMILY PROTEIN"/>
    <property type="match status" value="1"/>
</dbReference>
<dbReference type="InterPro" id="IPR036875">
    <property type="entry name" value="Znf_CCHC_sf"/>
</dbReference>
<feature type="domain" description="CCHC-type" evidence="2">
    <location>
        <begin position="269"/>
        <end position="285"/>
    </location>
</feature>
<dbReference type="InterPro" id="IPR001878">
    <property type="entry name" value="Znf_CCHC"/>
</dbReference>
<reference evidence="3 4" key="1">
    <citation type="journal article" date="2020" name="Nat. Commun.">
        <title>Genome of Tripterygium wilfordii and identification of cytochrome P450 involved in triptolide biosynthesis.</title>
        <authorList>
            <person name="Tu L."/>
            <person name="Su P."/>
            <person name="Zhang Z."/>
            <person name="Gao L."/>
            <person name="Wang J."/>
            <person name="Hu T."/>
            <person name="Zhou J."/>
            <person name="Zhang Y."/>
            <person name="Zhao Y."/>
            <person name="Liu Y."/>
            <person name="Song Y."/>
            <person name="Tong Y."/>
            <person name="Lu Y."/>
            <person name="Yang J."/>
            <person name="Xu C."/>
            <person name="Jia M."/>
            <person name="Peters R.J."/>
            <person name="Huang L."/>
            <person name="Gao W."/>
        </authorList>
    </citation>
    <scope>NUCLEOTIDE SEQUENCE [LARGE SCALE GENOMIC DNA]</scope>
    <source>
        <strain evidence="4">cv. XIE 37</strain>
        <tissue evidence="3">Leaf</tissue>
    </source>
</reference>
<gene>
    <name evidence="3" type="ORF">HS088_TW03G00964</name>
</gene>
<feature type="domain" description="CCHC-type" evidence="2">
    <location>
        <begin position="313"/>
        <end position="329"/>
    </location>
</feature>